<dbReference type="Proteomes" id="UP000293764">
    <property type="component" value="Unassembled WGS sequence"/>
</dbReference>
<proteinExistence type="predicted"/>
<dbReference type="Pfam" id="PF04978">
    <property type="entry name" value="MST"/>
    <property type="match status" value="1"/>
</dbReference>
<organism evidence="2 3">
    <name type="scientific">Pengzhenrongella frigida</name>
    <dbReference type="NCBI Taxonomy" id="1259133"/>
    <lineage>
        <taxon>Bacteria</taxon>
        <taxon>Bacillati</taxon>
        <taxon>Actinomycetota</taxon>
        <taxon>Actinomycetes</taxon>
        <taxon>Micrococcales</taxon>
        <taxon>Pengzhenrongella</taxon>
    </lineage>
</organism>
<evidence type="ECO:0000313" key="2">
    <source>
        <dbReference type="EMBL" id="RYV50620.1"/>
    </source>
</evidence>
<gene>
    <name evidence="2" type="ORF">EUA98_12815</name>
</gene>
<sequence>MENLTALDDREPPWPAPSRVDPPGIADERTLLAAFLDFHRATLLVKCSGLDGEQLARRACPPSTLSLLGLLRHLADVERGWFRHSLDGQEIAPIYYTDRADRDVQFDVDPSQAAGALTAYLTEVAAAREVAARHELTDTAVTRHGEVVSLRWILLHMIEEYAQHIGHADLLREAIDGVRDQ</sequence>
<dbReference type="OrthoDB" id="4548523at2"/>
<evidence type="ECO:0000256" key="1">
    <source>
        <dbReference type="SAM" id="MobiDB-lite"/>
    </source>
</evidence>
<keyword evidence="3" id="KW-1185">Reference proteome</keyword>
<comment type="caution">
    <text evidence="2">The sequence shown here is derived from an EMBL/GenBank/DDBJ whole genome shotgun (WGS) entry which is preliminary data.</text>
</comment>
<dbReference type="SUPFAM" id="SSF109854">
    <property type="entry name" value="DinB/YfiT-like putative metalloenzymes"/>
    <property type="match status" value="1"/>
</dbReference>
<dbReference type="RefSeq" id="WP_130103082.1">
    <property type="nucleotide sequence ID" value="NZ_SDWW01000030.1"/>
</dbReference>
<dbReference type="EMBL" id="SDWW01000030">
    <property type="protein sequence ID" value="RYV50620.1"/>
    <property type="molecule type" value="Genomic_DNA"/>
</dbReference>
<dbReference type="InterPro" id="IPR034660">
    <property type="entry name" value="DinB/YfiT-like"/>
</dbReference>
<reference evidence="2 3" key="1">
    <citation type="submission" date="2019-01" db="EMBL/GenBank/DDBJ databases">
        <title>Novel species of Cellulomonas.</title>
        <authorList>
            <person name="Liu Q."/>
            <person name="Xin Y.-H."/>
        </authorList>
    </citation>
    <scope>NUCLEOTIDE SEQUENCE [LARGE SCALE GENOMIC DNA]</scope>
    <source>
        <strain evidence="2 3">HLT2-17</strain>
    </source>
</reference>
<protein>
    <submittedName>
        <fullName evidence="2">DUF664 domain-containing protein</fullName>
    </submittedName>
</protein>
<name>A0A4Q5MY83_9MICO</name>
<dbReference type="AlphaFoldDB" id="A0A4Q5MY83"/>
<dbReference type="InterPro" id="IPR007061">
    <property type="entry name" value="MST-like"/>
</dbReference>
<dbReference type="Gene3D" id="1.20.120.450">
    <property type="entry name" value="dinb family like domain"/>
    <property type="match status" value="1"/>
</dbReference>
<evidence type="ECO:0000313" key="3">
    <source>
        <dbReference type="Proteomes" id="UP000293764"/>
    </source>
</evidence>
<accession>A0A4Q5MY83</accession>
<feature type="region of interest" description="Disordered" evidence="1">
    <location>
        <begin position="1"/>
        <end position="22"/>
    </location>
</feature>